<name>A0ACC2WJR4_9TREE</name>
<proteinExistence type="predicted"/>
<evidence type="ECO:0000313" key="1">
    <source>
        <dbReference type="EMBL" id="KAJ9110792.1"/>
    </source>
</evidence>
<organism evidence="1 2">
    <name type="scientific">Naganishia adeliensis</name>
    <dbReference type="NCBI Taxonomy" id="92952"/>
    <lineage>
        <taxon>Eukaryota</taxon>
        <taxon>Fungi</taxon>
        <taxon>Dikarya</taxon>
        <taxon>Basidiomycota</taxon>
        <taxon>Agaricomycotina</taxon>
        <taxon>Tremellomycetes</taxon>
        <taxon>Filobasidiales</taxon>
        <taxon>Filobasidiaceae</taxon>
        <taxon>Naganishia</taxon>
    </lineage>
</organism>
<dbReference type="Proteomes" id="UP001230649">
    <property type="component" value="Unassembled WGS sequence"/>
</dbReference>
<comment type="caution">
    <text evidence="1">The sequence shown here is derived from an EMBL/GenBank/DDBJ whole genome shotgun (WGS) entry which is preliminary data.</text>
</comment>
<dbReference type="EMBL" id="JASBWS010000022">
    <property type="protein sequence ID" value="KAJ9110792.1"/>
    <property type="molecule type" value="Genomic_DNA"/>
</dbReference>
<sequence>MAVSQAEFAVPVVPSTGTSSLRPNSHRSTPTVTPVRQESPLNAEASSSKRRLDMADSSFRQRTNGKKVERRVLPARIASSNTNAGSNTTSTSRELDDMVMECFAKAFLETYQPSETIPVVITTEPMSTLRDSLLPSHTAEPQWWNGNFTSFRRSTETKQKRASQAAMRPAESIKNVLSPSPEKQRASLSARIKSTSEASFPGPSPVSNSPRGLRARGLVQYTDSAVLKHEAMDTSDEFYARLHRKHEMGEKKEKLRETDKMIQARNKLKARIELLESAEEHVWFARIEKLLKKAARYAGNEDDAKSDTGESDSGPEARDRGKALKRGEMTEDELAEKVQRLVLLAGIELVKRKSAEQLKEELIAEGKELLRKGVRNVHSDAEDAAKSRTARQLPNEMEKSETPEVDIQKIDSKRFKRRRIEVSHDSDSESLSPNVDLEPLPIDAAARSDGESVYEEAHDTKPKKKQSERKTSSRRAAHTPSNTSAPVVLEPPRERIYLPMTASGLPVLIEAADKRLSILKAEAERKRLEEEAKSKRKRAPEMRSRSNRALAAPFGMPMPDSVAFHNEYDLDGPFWIPYLKARQKGGFTLDSMNVYPGIENHSAATLPQQNAIPGQTPVLPTATGAGEIPIGPILNGDTPQSLTDLSATPDVPGDPAPVQMHVVPTLPSGPSMAPSTEDLAASHDMEVMIDNAPPNTQDDNDYPPSDIVPDSQPASDVVPSSWKTEEAVASSAG</sequence>
<protein>
    <submittedName>
        <fullName evidence="1">Uncharacterized protein</fullName>
    </submittedName>
</protein>
<evidence type="ECO:0000313" key="2">
    <source>
        <dbReference type="Proteomes" id="UP001230649"/>
    </source>
</evidence>
<accession>A0ACC2WJR4</accession>
<reference evidence="1" key="1">
    <citation type="submission" date="2023-04" db="EMBL/GenBank/DDBJ databases">
        <title>Draft Genome sequencing of Naganishia species isolated from polar environments using Oxford Nanopore Technology.</title>
        <authorList>
            <person name="Leo P."/>
            <person name="Venkateswaran K."/>
        </authorList>
    </citation>
    <scope>NUCLEOTIDE SEQUENCE</scope>
    <source>
        <strain evidence="1">MNA-CCFEE 5262</strain>
    </source>
</reference>
<keyword evidence="2" id="KW-1185">Reference proteome</keyword>
<gene>
    <name evidence="1" type="ORF">QFC20_002833</name>
</gene>